<protein>
    <submittedName>
        <fullName evidence="7">Protein croquemort-like protein</fullName>
    </submittedName>
</protein>
<keyword evidence="3" id="KW-0812">Transmembrane</keyword>
<keyword evidence="8" id="KW-1185">Reference proteome</keyword>
<evidence type="ECO:0000256" key="2">
    <source>
        <dbReference type="ARBA" id="ARBA00010532"/>
    </source>
</evidence>
<comment type="similarity">
    <text evidence="2">Belongs to the CD36 family.</text>
</comment>
<evidence type="ECO:0000313" key="7">
    <source>
        <dbReference type="EMBL" id="RWS28751.1"/>
    </source>
</evidence>
<sequence>MNNNFMFFVITHYFRTFSRLLILIQFNVTNLTTFLLQKLILSPNSMSFESWRKVPFPIYTRIYIFNVTNAEDVVSTNSIPMLKQLDESFYVL</sequence>
<dbReference type="VEuPathDB" id="VectorBase:LDEU003290"/>
<dbReference type="InterPro" id="IPR002159">
    <property type="entry name" value="CD36_fam"/>
</dbReference>
<evidence type="ECO:0000256" key="6">
    <source>
        <dbReference type="ARBA" id="ARBA00023180"/>
    </source>
</evidence>
<evidence type="ECO:0000256" key="3">
    <source>
        <dbReference type="ARBA" id="ARBA00022692"/>
    </source>
</evidence>
<dbReference type="EMBL" id="NCKV01001234">
    <property type="protein sequence ID" value="RWS28751.1"/>
    <property type="molecule type" value="Genomic_DNA"/>
</dbReference>
<comment type="caution">
    <text evidence="7">The sequence shown here is derived from an EMBL/GenBank/DDBJ whole genome shotgun (WGS) entry which is preliminary data.</text>
</comment>
<evidence type="ECO:0000256" key="5">
    <source>
        <dbReference type="ARBA" id="ARBA00023136"/>
    </source>
</evidence>
<gene>
    <name evidence="7" type="ORF">B4U80_11499</name>
</gene>
<reference evidence="7 8" key="1">
    <citation type="journal article" date="2018" name="Gigascience">
        <title>Genomes of trombidid mites reveal novel predicted allergens and laterally-transferred genes associated with secondary metabolism.</title>
        <authorList>
            <person name="Dong X."/>
            <person name="Chaisiri K."/>
            <person name="Xia D."/>
            <person name="Armstrong S.D."/>
            <person name="Fang Y."/>
            <person name="Donnelly M.J."/>
            <person name="Kadowaki T."/>
            <person name="McGarry J.W."/>
            <person name="Darby A.C."/>
            <person name="Makepeace B.L."/>
        </authorList>
    </citation>
    <scope>NUCLEOTIDE SEQUENCE [LARGE SCALE GENOMIC DNA]</scope>
    <source>
        <strain evidence="7">UoL-UT</strain>
    </source>
</reference>
<keyword evidence="6" id="KW-0325">Glycoprotein</keyword>
<proteinExistence type="inferred from homology"/>
<evidence type="ECO:0000256" key="4">
    <source>
        <dbReference type="ARBA" id="ARBA00022989"/>
    </source>
</evidence>
<dbReference type="Proteomes" id="UP000288716">
    <property type="component" value="Unassembled WGS sequence"/>
</dbReference>
<organism evidence="7 8">
    <name type="scientific">Leptotrombidium deliense</name>
    <dbReference type="NCBI Taxonomy" id="299467"/>
    <lineage>
        <taxon>Eukaryota</taxon>
        <taxon>Metazoa</taxon>
        <taxon>Ecdysozoa</taxon>
        <taxon>Arthropoda</taxon>
        <taxon>Chelicerata</taxon>
        <taxon>Arachnida</taxon>
        <taxon>Acari</taxon>
        <taxon>Acariformes</taxon>
        <taxon>Trombidiformes</taxon>
        <taxon>Prostigmata</taxon>
        <taxon>Anystina</taxon>
        <taxon>Parasitengona</taxon>
        <taxon>Trombiculoidea</taxon>
        <taxon>Trombiculidae</taxon>
        <taxon>Leptotrombidium</taxon>
    </lineage>
</organism>
<dbReference type="OrthoDB" id="514335at2759"/>
<dbReference type="GO" id="GO:0016020">
    <property type="term" value="C:membrane"/>
    <property type="evidence" value="ECO:0007669"/>
    <property type="project" value="UniProtKB-SubCell"/>
</dbReference>
<comment type="subcellular location">
    <subcellularLocation>
        <location evidence="1">Membrane</location>
    </subcellularLocation>
</comment>
<accession>A0A443SMI5</accession>
<name>A0A443SMI5_9ACAR</name>
<evidence type="ECO:0000256" key="1">
    <source>
        <dbReference type="ARBA" id="ARBA00004370"/>
    </source>
</evidence>
<dbReference type="Pfam" id="PF01130">
    <property type="entry name" value="CD36"/>
    <property type="match status" value="1"/>
</dbReference>
<dbReference type="AlphaFoldDB" id="A0A443SMI5"/>
<keyword evidence="5" id="KW-0472">Membrane</keyword>
<evidence type="ECO:0000313" key="8">
    <source>
        <dbReference type="Proteomes" id="UP000288716"/>
    </source>
</evidence>
<keyword evidence="4" id="KW-1133">Transmembrane helix</keyword>